<keyword evidence="10 16" id="KW-1133">Transmembrane helix</keyword>
<feature type="transmembrane region" description="Helical" evidence="16">
    <location>
        <begin position="147"/>
        <end position="166"/>
    </location>
</feature>
<dbReference type="EC" id="7.1.1.2" evidence="3 16"/>
<dbReference type="InterPro" id="IPR001750">
    <property type="entry name" value="ND/Mrp_TM"/>
</dbReference>
<feature type="transmembrane region" description="Helical" evidence="16">
    <location>
        <begin position="113"/>
        <end position="135"/>
    </location>
</feature>
<dbReference type="Pfam" id="PF00361">
    <property type="entry name" value="Proton_antipo_M"/>
    <property type="match status" value="1"/>
</dbReference>
<dbReference type="PANTHER" id="PTHR43507">
    <property type="entry name" value="NADH-UBIQUINONE OXIDOREDUCTASE CHAIN 4"/>
    <property type="match status" value="1"/>
</dbReference>
<feature type="transmembrane region" description="Helical" evidence="16">
    <location>
        <begin position="189"/>
        <end position="211"/>
    </location>
</feature>
<keyword evidence="11 16" id="KW-0520">NAD</keyword>
<evidence type="ECO:0000256" key="15">
    <source>
        <dbReference type="ARBA" id="ARBA00049551"/>
    </source>
</evidence>
<feature type="transmembrane region" description="Helical" evidence="16">
    <location>
        <begin position="252"/>
        <end position="275"/>
    </location>
</feature>
<evidence type="ECO:0000256" key="2">
    <source>
        <dbReference type="ARBA" id="ARBA00009025"/>
    </source>
</evidence>
<reference evidence="18" key="1">
    <citation type="journal article" date="2017" name="PLoS ONE">
        <title>First complete female mitochondrial genome in four bivalve species genus Donax and their phylogenetic relationships within the Veneroida order.</title>
        <authorList>
            <person name="Fernandez-Perez J."/>
            <person name="Nanton A."/>
            <person name="Ruiz-Ruano F.J."/>
            <person name="Camacho J.P.M."/>
            <person name="Mendez J."/>
        </authorList>
    </citation>
    <scope>NUCLEOTIDE SEQUENCE</scope>
</reference>
<keyword evidence="5 16" id="KW-0813">Transport</keyword>
<evidence type="ECO:0000256" key="7">
    <source>
        <dbReference type="ARBA" id="ARBA00022692"/>
    </source>
</evidence>
<dbReference type="GO" id="GO:0015990">
    <property type="term" value="P:electron transport coupled proton transport"/>
    <property type="evidence" value="ECO:0007669"/>
    <property type="project" value="TreeGrafter"/>
</dbReference>
<keyword evidence="8" id="KW-1278">Translocase</keyword>
<gene>
    <name evidence="18" type="primary">nad4</name>
</gene>
<feature type="transmembrane region" description="Helical" evidence="16">
    <location>
        <begin position="374"/>
        <end position="407"/>
    </location>
</feature>
<feature type="transmembrane region" description="Helical" evidence="16">
    <location>
        <begin position="223"/>
        <end position="246"/>
    </location>
</feature>
<dbReference type="PANTHER" id="PTHR43507:SF20">
    <property type="entry name" value="NADH-UBIQUINONE OXIDOREDUCTASE CHAIN 4"/>
    <property type="match status" value="1"/>
</dbReference>
<accession>A0A286NT43</accession>
<geneLocation type="mitochondrion" evidence="18"/>
<comment type="subcellular location">
    <subcellularLocation>
        <location evidence="1 16">Mitochondrion membrane</location>
        <topology evidence="1 16">Multi-pass membrane protein</topology>
    </subcellularLocation>
</comment>
<keyword evidence="14 16" id="KW-0472">Membrane</keyword>
<evidence type="ECO:0000256" key="4">
    <source>
        <dbReference type="ARBA" id="ARBA00021006"/>
    </source>
</evidence>
<keyword evidence="6 16" id="KW-0679">Respiratory chain</keyword>
<keyword evidence="13 16" id="KW-0496">Mitochondrion</keyword>
<keyword evidence="9 16" id="KW-0249">Electron transport</keyword>
<feature type="transmembrane region" description="Helical" evidence="16">
    <location>
        <begin position="89"/>
        <end position="107"/>
    </location>
</feature>
<evidence type="ECO:0000256" key="13">
    <source>
        <dbReference type="ARBA" id="ARBA00023128"/>
    </source>
</evidence>
<evidence type="ECO:0000256" key="9">
    <source>
        <dbReference type="ARBA" id="ARBA00022982"/>
    </source>
</evidence>
<evidence type="ECO:0000256" key="16">
    <source>
        <dbReference type="RuleBase" id="RU003297"/>
    </source>
</evidence>
<feature type="transmembrane region" description="Helical" evidence="16">
    <location>
        <begin position="428"/>
        <end position="450"/>
    </location>
</feature>
<evidence type="ECO:0000256" key="1">
    <source>
        <dbReference type="ARBA" id="ARBA00004225"/>
    </source>
</evidence>
<evidence type="ECO:0000313" key="18">
    <source>
        <dbReference type="EMBL" id="ATA66398.1"/>
    </source>
</evidence>
<evidence type="ECO:0000256" key="6">
    <source>
        <dbReference type="ARBA" id="ARBA00022660"/>
    </source>
</evidence>
<dbReference type="EMBL" id="KY780364">
    <property type="protein sequence ID" value="ATA66398.1"/>
    <property type="molecule type" value="Genomic_DNA"/>
</dbReference>
<feature type="domain" description="NADH:quinone oxidoreductase/Mrp antiporter transmembrane" evidence="17">
    <location>
        <begin position="110"/>
        <end position="391"/>
    </location>
</feature>
<feature type="transmembrane region" description="Helical" evidence="16">
    <location>
        <begin position="59"/>
        <end position="77"/>
    </location>
</feature>
<feature type="transmembrane region" description="Helical" evidence="16">
    <location>
        <begin position="305"/>
        <end position="330"/>
    </location>
</feature>
<dbReference type="InterPro" id="IPR003918">
    <property type="entry name" value="NADH_UbQ_OxRdtase"/>
</dbReference>
<comment type="similarity">
    <text evidence="2 16">Belongs to the complex I subunit 4 family.</text>
</comment>
<protein>
    <recommendedName>
        <fullName evidence="4 16">NADH-ubiquinone oxidoreductase chain 4</fullName>
        <ecNumber evidence="3 16">7.1.1.2</ecNumber>
    </recommendedName>
</protein>
<dbReference type="AlphaFoldDB" id="A0A286NT43"/>
<evidence type="ECO:0000256" key="8">
    <source>
        <dbReference type="ARBA" id="ARBA00022967"/>
    </source>
</evidence>
<comment type="function">
    <text evidence="16">Core subunit of the mitochondrial membrane respiratory chain NADH dehydrogenase (Complex I) which catalyzes electron transfer from NADH through the respiratory chain, using ubiquinone as an electron acceptor. Essential for the catalytic activity and assembly of complex I.</text>
</comment>
<keyword evidence="12 16" id="KW-0830">Ubiquinone</keyword>
<feature type="transmembrane region" description="Helical" evidence="16">
    <location>
        <begin position="21"/>
        <end position="39"/>
    </location>
</feature>
<dbReference type="GO" id="GO:0031966">
    <property type="term" value="C:mitochondrial membrane"/>
    <property type="evidence" value="ECO:0007669"/>
    <property type="project" value="UniProtKB-SubCell"/>
</dbReference>
<evidence type="ECO:0000256" key="3">
    <source>
        <dbReference type="ARBA" id="ARBA00012944"/>
    </source>
</evidence>
<evidence type="ECO:0000259" key="17">
    <source>
        <dbReference type="Pfam" id="PF00361"/>
    </source>
</evidence>
<dbReference type="GO" id="GO:0003954">
    <property type="term" value="F:NADH dehydrogenase activity"/>
    <property type="evidence" value="ECO:0007669"/>
    <property type="project" value="TreeGrafter"/>
</dbReference>
<organism evidence="18">
    <name type="scientific">Donax trunculus</name>
    <name type="common">truncated wedgeshell</name>
    <dbReference type="NCBI Taxonomy" id="40130"/>
    <lineage>
        <taxon>Eukaryota</taxon>
        <taxon>Metazoa</taxon>
        <taxon>Spiralia</taxon>
        <taxon>Lophotrochozoa</taxon>
        <taxon>Mollusca</taxon>
        <taxon>Bivalvia</taxon>
        <taxon>Autobranchia</taxon>
        <taxon>Heteroconchia</taxon>
        <taxon>Euheterodonta</taxon>
        <taxon>Imparidentia</taxon>
        <taxon>Neoheterodontei</taxon>
        <taxon>Cardiida</taxon>
        <taxon>Tellinoidea</taxon>
        <taxon>Donacidae</taxon>
        <taxon>Donax</taxon>
    </lineage>
</organism>
<dbReference type="GO" id="GO:0048039">
    <property type="term" value="F:ubiquinone binding"/>
    <property type="evidence" value="ECO:0007669"/>
    <property type="project" value="TreeGrafter"/>
</dbReference>
<proteinExistence type="inferred from homology"/>
<evidence type="ECO:0000256" key="11">
    <source>
        <dbReference type="ARBA" id="ARBA00023027"/>
    </source>
</evidence>
<comment type="catalytic activity">
    <reaction evidence="15 16">
        <text>a ubiquinone + NADH + 5 H(+)(in) = a ubiquinol + NAD(+) + 4 H(+)(out)</text>
        <dbReference type="Rhea" id="RHEA:29091"/>
        <dbReference type="Rhea" id="RHEA-COMP:9565"/>
        <dbReference type="Rhea" id="RHEA-COMP:9566"/>
        <dbReference type="ChEBI" id="CHEBI:15378"/>
        <dbReference type="ChEBI" id="CHEBI:16389"/>
        <dbReference type="ChEBI" id="CHEBI:17976"/>
        <dbReference type="ChEBI" id="CHEBI:57540"/>
        <dbReference type="ChEBI" id="CHEBI:57945"/>
        <dbReference type="EC" id="7.1.1.2"/>
    </reaction>
</comment>
<dbReference type="GO" id="GO:0008137">
    <property type="term" value="F:NADH dehydrogenase (ubiquinone) activity"/>
    <property type="evidence" value="ECO:0007669"/>
    <property type="project" value="UniProtKB-UniRule"/>
</dbReference>
<feature type="transmembrane region" description="Helical" evidence="16">
    <location>
        <begin position="342"/>
        <end position="362"/>
    </location>
</feature>
<evidence type="ECO:0000256" key="12">
    <source>
        <dbReference type="ARBA" id="ARBA00023075"/>
    </source>
</evidence>
<feature type="transmembrane region" description="Helical" evidence="16">
    <location>
        <begin position="280"/>
        <end position="299"/>
    </location>
</feature>
<evidence type="ECO:0000256" key="14">
    <source>
        <dbReference type="ARBA" id="ARBA00023136"/>
    </source>
</evidence>
<evidence type="ECO:0000256" key="10">
    <source>
        <dbReference type="ARBA" id="ARBA00022989"/>
    </source>
</evidence>
<dbReference type="PRINTS" id="PR01437">
    <property type="entry name" value="NUOXDRDTASE4"/>
</dbReference>
<name>A0A286NT43_9BIVA</name>
<sequence>MDLKYMKSSGFSGFKGLNLSSPMFMGLSILVLLEMYWIGRLNHMVEGMSMGSSWWAEDLIGVGLISLTIYITITSLVSSDDDFMADKEYSKFFMTVFLVGVMCVMVFSSSKIFFFYFFFESSLLPTMVLILGWGYQPERLQAGLQMVMYTVCGSLPLLVLISWMLMDSGSDCMLILSMLSSSSLGDYNILWLFLFLGMLVKIPVFSVHGWLPKAHVEAPLSGSMLLAGILLKLGIFGVCRVLMFAGCPSSSFSSAIMVVSLWGGVVCSLLCLCFFDLKSIIAYSSIAHMALSLGGLFSFNNTGWMGGICMALAHGLCSPCMFSLANYTYMCSGSRSTLLCKGVLKGLPGLSSLWFIFCALNLGCPPSANFFSECFLFCCIMGYSSVMVIPLFSMCFLAAGYSLFIYSSVNHGYQSALLRPHYGLSARFISGMVLSGVVLFAIFLNLDLFFL</sequence>
<evidence type="ECO:0000256" key="5">
    <source>
        <dbReference type="ARBA" id="ARBA00022448"/>
    </source>
</evidence>
<dbReference type="GO" id="GO:0042773">
    <property type="term" value="P:ATP synthesis coupled electron transport"/>
    <property type="evidence" value="ECO:0007669"/>
    <property type="project" value="InterPro"/>
</dbReference>
<keyword evidence="7 16" id="KW-0812">Transmembrane</keyword>